<dbReference type="RefSeq" id="WP_039257655.1">
    <property type="nucleotide sequence ID" value="NZ_JDRY01000033.1"/>
</dbReference>
<comment type="caution">
    <text evidence="1">The sequence shown here is derived from an EMBL/GenBank/DDBJ whole genome shotgun (WGS) entry which is preliminary data.</text>
</comment>
<evidence type="ECO:0000313" key="2">
    <source>
        <dbReference type="Proteomes" id="UP000030014"/>
    </source>
</evidence>
<accession>A0A0A0IJ62</accession>
<sequence>MRVYHGSYLIVDNPHISFSRDALDFGKGFYVTRIKEQAINWTNKFKRRGKKGYLNIYELDIEKVKEKYKVKEFLSYDLEWLDFILECRAESNIYLKYDMVVGGIADDRVYNTIELYQDKLIEKDEALKRLKYYKPNQQMCIINQEIIDKYLSYEENKEV</sequence>
<evidence type="ECO:0000313" key="1">
    <source>
        <dbReference type="EMBL" id="KGM99600.1"/>
    </source>
</evidence>
<dbReference type="EMBL" id="JDRY01000033">
    <property type="protein sequence ID" value="KGM99600.1"/>
    <property type="molecule type" value="Genomic_DNA"/>
</dbReference>
<reference evidence="1 2" key="1">
    <citation type="submission" date="2014-01" db="EMBL/GenBank/DDBJ databases">
        <title>Plasmidome dynamics in the species complex Clostridium novyi sensu lato converts strains of independent lineages into distinctly different pathogens.</title>
        <authorList>
            <person name="Skarin H."/>
            <person name="Segerman B."/>
        </authorList>
    </citation>
    <scope>NUCLEOTIDE SEQUENCE [LARGE SCALE GENOMIC DNA]</scope>
    <source>
        <strain evidence="1 2">DC5</strain>
    </source>
</reference>
<protein>
    <submittedName>
        <fullName evidence="1">Sortase</fullName>
    </submittedName>
</protein>
<dbReference type="InterPro" id="IPR025051">
    <property type="entry name" value="DUF3990"/>
</dbReference>
<gene>
    <name evidence="1" type="ORF">Z955_07215</name>
</gene>
<proteinExistence type="predicted"/>
<dbReference type="Pfam" id="PF13151">
    <property type="entry name" value="DUF3990"/>
    <property type="match status" value="1"/>
</dbReference>
<organism evidence="1 2">
    <name type="scientific">Clostridium botulinum C/D str. DC5</name>
    <dbReference type="NCBI Taxonomy" id="1443128"/>
    <lineage>
        <taxon>Bacteria</taxon>
        <taxon>Bacillati</taxon>
        <taxon>Bacillota</taxon>
        <taxon>Clostridia</taxon>
        <taxon>Eubacteriales</taxon>
        <taxon>Clostridiaceae</taxon>
        <taxon>Clostridium</taxon>
    </lineage>
</organism>
<dbReference type="AlphaFoldDB" id="A0A0A0IJ62"/>
<name>A0A0A0IJ62_CLOBO</name>
<dbReference type="Proteomes" id="UP000030014">
    <property type="component" value="Unassembled WGS sequence"/>
</dbReference>